<evidence type="ECO:0000256" key="5">
    <source>
        <dbReference type="ARBA" id="ARBA00023136"/>
    </source>
</evidence>
<dbReference type="GO" id="GO:0016020">
    <property type="term" value="C:membrane"/>
    <property type="evidence" value="ECO:0007669"/>
    <property type="project" value="UniProtKB-SubCell"/>
</dbReference>
<evidence type="ECO:0000256" key="4">
    <source>
        <dbReference type="ARBA" id="ARBA00022737"/>
    </source>
</evidence>
<keyword evidence="8" id="KW-1185">Reference proteome</keyword>
<dbReference type="InParanoid" id="A0A068UMA1"/>
<keyword evidence="6" id="KW-0325">Glycoprotein</keyword>
<evidence type="ECO:0008006" key="9">
    <source>
        <dbReference type="Google" id="ProtNLM"/>
    </source>
</evidence>
<evidence type="ECO:0000256" key="1">
    <source>
        <dbReference type="ARBA" id="ARBA00004370"/>
    </source>
</evidence>
<dbReference type="PANTHER" id="PTHR48004:SF58">
    <property type="entry name" value="OS01G0162200 PROTEIN"/>
    <property type="match status" value="1"/>
</dbReference>
<keyword evidence="4" id="KW-0677">Repeat</keyword>
<dbReference type="SUPFAM" id="SSF52047">
    <property type="entry name" value="RNI-like"/>
    <property type="match status" value="1"/>
</dbReference>
<keyword evidence="2" id="KW-0433">Leucine-rich repeat</keyword>
<dbReference type="Gene3D" id="3.80.10.10">
    <property type="entry name" value="Ribonuclease Inhibitor"/>
    <property type="match status" value="3"/>
</dbReference>
<evidence type="ECO:0000313" key="8">
    <source>
        <dbReference type="Proteomes" id="UP000295252"/>
    </source>
</evidence>
<dbReference type="PhylomeDB" id="A0A068UMA1"/>
<dbReference type="PROSITE" id="PS51450">
    <property type="entry name" value="LRR"/>
    <property type="match status" value="1"/>
</dbReference>
<dbReference type="Gramene" id="CDP09655">
    <property type="protein sequence ID" value="CDP09655"/>
    <property type="gene ID" value="GSCOC_T00030064001"/>
</dbReference>
<dbReference type="Proteomes" id="UP000295252">
    <property type="component" value="Chromosome I"/>
</dbReference>
<name>A0A068UMA1_COFCA</name>
<protein>
    <recommendedName>
        <fullName evidence="9">Leucine-rich repeat-containing N-terminal plant-type domain-containing protein</fullName>
    </recommendedName>
</protein>
<evidence type="ECO:0000313" key="7">
    <source>
        <dbReference type="EMBL" id="CDP09655.1"/>
    </source>
</evidence>
<sequence length="361" mass="39458">MLIAANGKELFVAKKSGHVVQLHLQNSAPIVDDLIDAEFFSDQNDFNGIPIPSFLGSFKSLRYLDLSGAGFQGMIPYQIGNLSSLCTFSIEGYTSDLQADNLQWLAGLSNLKHLDMTNVDLSAAFNWLEVPNMIPSLITRLNNLISFNLGNNQFESCLDGIWNWSSLTSLDLSDNDLSTFLPSLLSTLTSLVSLVLSHNDFQGYIPGSIANISCLRLEVLELRGNALAGSIPSNLGKLSSWECLDISKNKLTGTLPESLGQLSKLEKKYITLSGGNFTGSIPRSLVNLEYLNHLDLGNNKVSLGRYRRLCKSYTSLLDNVDNVVKMGRSSAHGITSFRNCPQTFRELLGQEVSGVAFHGAP</sequence>
<dbReference type="InterPro" id="IPR052941">
    <property type="entry name" value="StomDev_PlantInt_Reg"/>
</dbReference>
<dbReference type="InterPro" id="IPR001611">
    <property type="entry name" value="Leu-rich_rpt"/>
</dbReference>
<keyword evidence="3" id="KW-0732">Signal</keyword>
<dbReference type="AlphaFoldDB" id="A0A068UMA1"/>
<evidence type="ECO:0000256" key="3">
    <source>
        <dbReference type="ARBA" id="ARBA00022729"/>
    </source>
</evidence>
<dbReference type="OMA" id="WECLDIS"/>
<proteinExistence type="predicted"/>
<comment type="subcellular location">
    <subcellularLocation>
        <location evidence="1">Membrane</location>
    </subcellularLocation>
</comment>
<dbReference type="PANTHER" id="PTHR48004">
    <property type="entry name" value="OS01G0149700 PROTEIN"/>
    <property type="match status" value="1"/>
</dbReference>
<gene>
    <name evidence="7" type="ORF">GSCOC_T00030064001</name>
</gene>
<evidence type="ECO:0000256" key="6">
    <source>
        <dbReference type="ARBA" id="ARBA00023180"/>
    </source>
</evidence>
<dbReference type="STRING" id="49390.A0A068UMA1"/>
<accession>A0A068UMA1</accession>
<reference evidence="8" key="1">
    <citation type="journal article" date="2014" name="Science">
        <title>The coffee genome provides insight into the convergent evolution of caffeine biosynthesis.</title>
        <authorList>
            <person name="Denoeud F."/>
            <person name="Carretero-Paulet L."/>
            <person name="Dereeper A."/>
            <person name="Droc G."/>
            <person name="Guyot R."/>
            <person name="Pietrella M."/>
            <person name="Zheng C."/>
            <person name="Alberti A."/>
            <person name="Anthony F."/>
            <person name="Aprea G."/>
            <person name="Aury J.M."/>
            <person name="Bento P."/>
            <person name="Bernard M."/>
            <person name="Bocs S."/>
            <person name="Campa C."/>
            <person name="Cenci A."/>
            <person name="Combes M.C."/>
            <person name="Crouzillat D."/>
            <person name="Da Silva C."/>
            <person name="Daddiego L."/>
            <person name="De Bellis F."/>
            <person name="Dussert S."/>
            <person name="Garsmeur O."/>
            <person name="Gayraud T."/>
            <person name="Guignon V."/>
            <person name="Jahn K."/>
            <person name="Jamilloux V."/>
            <person name="Joet T."/>
            <person name="Labadie K."/>
            <person name="Lan T."/>
            <person name="Leclercq J."/>
            <person name="Lepelley M."/>
            <person name="Leroy T."/>
            <person name="Li L.T."/>
            <person name="Librado P."/>
            <person name="Lopez L."/>
            <person name="Munoz A."/>
            <person name="Noel B."/>
            <person name="Pallavicini A."/>
            <person name="Perrotta G."/>
            <person name="Poncet V."/>
            <person name="Pot D."/>
            <person name="Priyono X."/>
            <person name="Rigoreau M."/>
            <person name="Rouard M."/>
            <person name="Rozas J."/>
            <person name="Tranchant-Dubreuil C."/>
            <person name="VanBuren R."/>
            <person name="Zhang Q."/>
            <person name="Andrade A.C."/>
            <person name="Argout X."/>
            <person name="Bertrand B."/>
            <person name="de Kochko A."/>
            <person name="Graziosi G."/>
            <person name="Henry R.J."/>
            <person name="Jayarama X."/>
            <person name="Ming R."/>
            <person name="Nagai C."/>
            <person name="Rounsley S."/>
            <person name="Sankoff D."/>
            <person name="Giuliano G."/>
            <person name="Albert V.A."/>
            <person name="Wincker P."/>
            <person name="Lashermes P."/>
        </authorList>
    </citation>
    <scope>NUCLEOTIDE SEQUENCE [LARGE SCALE GENOMIC DNA]</scope>
    <source>
        <strain evidence="8">cv. DH200-94</strain>
    </source>
</reference>
<dbReference type="EMBL" id="HG739124">
    <property type="protein sequence ID" value="CDP09655.1"/>
    <property type="molecule type" value="Genomic_DNA"/>
</dbReference>
<dbReference type="Pfam" id="PF00560">
    <property type="entry name" value="LRR_1"/>
    <property type="match status" value="5"/>
</dbReference>
<evidence type="ECO:0000256" key="2">
    <source>
        <dbReference type="ARBA" id="ARBA00022614"/>
    </source>
</evidence>
<organism evidence="7 8">
    <name type="scientific">Coffea canephora</name>
    <name type="common">Robusta coffee</name>
    <dbReference type="NCBI Taxonomy" id="49390"/>
    <lineage>
        <taxon>Eukaryota</taxon>
        <taxon>Viridiplantae</taxon>
        <taxon>Streptophyta</taxon>
        <taxon>Embryophyta</taxon>
        <taxon>Tracheophyta</taxon>
        <taxon>Spermatophyta</taxon>
        <taxon>Magnoliopsida</taxon>
        <taxon>eudicotyledons</taxon>
        <taxon>Gunneridae</taxon>
        <taxon>Pentapetalae</taxon>
        <taxon>asterids</taxon>
        <taxon>lamiids</taxon>
        <taxon>Gentianales</taxon>
        <taxon>Rubiaceae</taxon>
        <taxon>Ixoroideae</taxon>
        <taxon>Gardenieae complex</taxon>
        <taxon>Bertiereae - Coffeeae clade</taxon>
        <taxon>Coffeeae</taxon>
        <taxon>Coffea</taxon>
    </lineage>
</organism>
<dbReference type="FunFam" id="3.80.10.10:FF:000041">
    <property type="entry name" value="LRR receptor-like serine/threonine-protein kinase ERECTA"/>
    <property type="match status" value="1"/>
</dbReference>
<keyword evidence="5" id="KW-0472">Membrane</keyword>
<dbReference type="InterPro" id="IPR032675">
    <property type="entry name" value="LRR_dom_sf"/>
</dbReference>